<protein>
    <submittedName>
        <fullName evidence="1">Uncharacterized protein</fullName>
    </submittedName>
</protein>
<sequence>MAGIFARLTSPLRHIDADPDQLVLEAYRLLQDATKNQGVWAAMTAYTGMASVKIQIAQYLKEHRD</sequence>
<dbReference type="EMBL" id="BAAAID010000005">
    <property type="protein sequence ID" value="GAA0920049.1"/>
    <property type="molecule type" value="Genomic_DNA"/>
</dbReference>
<evidence type="ECO:0000313" key="2">
    <source>
        <dbReference type="Proteomes" id="UP001500418"/>
    </source>
</evidence>
<dbReference type="Proteomes" id="UP001500418">
    <property type="component" value="Unassembled WGS sequence"/>
</dbReference>
<keyword evidence="2" id="KW-1185">Reference proteome</keyword>
<reference evidence="1 2" key="1">
    <citation type="journal article" date="2019" name="Int. J. Syst. Evol. Microbiol.">
        <title>The Global Catalogue of Microorganisms (GCM) 10K type strain sequencing project: providing services to taxonomists for standard genome sequencing and annotation.</title>
        <authorList>
            <consortium name="The Broad Institute Genomics Platform"/>
            <consortium name="The Broad Institute Genome Sequencing Center for Infectious Disease"/>
            <person name="Wu L."/>
            <person name="Ma J."/>
        </authorList>
    </citation>
    <scope>NUCLEOTIDE SEQUENCE [LARGE SCALE GENOMIC DNA]</scope>
    <source>
        <strain evidence="1 2">JCM 11444</strain>
    </source>
</reference>
<proteinExistence type="predicted"/>
<comment type="caution">
    <text evidence="1">The sequence shown here is derived from an EMBL/GenBank/DDBJ whole genome shotgun (WGS) entry which is preliminary data.</text>
</comment>
<name>A0ABN1P050_9ACTN</name>
<accession>A0ABN1P050</accession>
<gene>
    <name evidence="1" type="ORF">GCM10009575_012550</name>
</gene>
<organism evidence="1 2">
    <name type="scientific">Streptomyces rhizosphaericus</name>
    <dbReference type="NCBI Taxonomy" id="114699"/>
    <lineage>
        <taxon>Bacteria</taxon>
        <taxon>Bacillati</taxon>
        <taxon>Actinomycetota</taxon>
        <taxon>Actinomycetes</taxon>
        <taxon>Kitasatosporales</taxon>
        <taxon>Streptomycetaceae</taxon>
        <taxon>Streptomyces</taxon>
        <taxon>Streptomyces violaceusniger group</taxon>
    </lineage>
</organism>
<evidence type="ECO:0000313" key="1">
    <source>
        <dbReference type="EMBL" id="GAA0920049.1"/>
    </source>
</evidence>